<feature type="compositionally biased region" description="Polar residues" evidence="1">
    <location>
        <begin position="225"/>
        <end position="244"/>
    </location>
</feature>
<proteinExistence type="predicted"/>
<feature type="compositionally biased region" description="Low complexity" evidence="1">
    <location>
        <begin position="167"/>
        <end position="183"/>
    </location>
</feature>
<evidence type="ECO:0000313" key="2">
    <source>
        <dbReference type="EMBL" id="KAF2020680.1"/>
    </source>
</evidence>
<feature type="compositionally biased region" description="Low complexity" evidence="1">
    <location>
        <begin position="256"/>
        <end position="277"/>
    </location>
</feature>
<feature type="region of interest" description="Disordered" evidence="1">
    <location>
        <begin position="362"/>
        <end position="426"/>
    </location>
</feature>
<keyword evidence="3" id="KW-1185">Reference proteome</keyword>
<dbReference type="GeneID" id="54291895"/>
<reference evidence="2" key="1">
    <citation type="journal article" date="2020" name="Stud. Mycol.">
        <title>101 Dothideomycetes genomes: a test case for predicting lifestyles and emergence of pathogens.</title>
        <authorList>
            <person name="Haridas S."/>
            <person name="Albert R."/>
            <person name="Binder M."/>
            <person name="Bloem J."/>
            <person name="Labutti K."/>
            <person name="Salamov A."/>
            <person name="Andreopoulos B."/>
            <person name="Baker S."/>
            <person name="Barry K."/>
            <person name="Bills G."/>
            <person name="Bluhm B."/>
            <person name="Cannon C."/>
            <person name="Castanera R."/>
            <person name="Culley D."/>
            <person name="Daum C."/>
            <person name="Ezra D."/>
            <person name="Gonzalez J."/>
            <person name="Henrissat B."/>
            <person name="Kuo A."/>
            <person name="Liang C."/>
            <person name="Lipzen A."/>
            <person name="Lutzoni F."/>
            <person name="Magnuson J."/>
            <person name="Mondo S."/>
            <person name="Nolan M."/>
            <person name="Ohm R."/>
            <person name="Pangilinan J."/>
            <person name="Park H.-J."/>
            <person name="Ramirez L."/>
            <person name="Alfaro M."/>
            <person name="Sun H."/>
            <person name="Tritt A."/>
            <person name="Yoshinaga Y."/>
            <person name="Zwiers L.-H."/>
            <person name="Turgeon B."/>
            <person name="Goodwin S."/>
            <person name="Spatafora J."/>
            <person name="Crous P."/>
            <person name="Grigoriev I."/>
        </authorList>
    </citation>
    <scope>NUCLEOTIDE SEQUENCE</scope>
    <source>
        <strain evidence="2">CBS 175.79</strain>
    </source>
</reference>
<feature type="compositionally biased region" description="Low complexity" evidence="1">
    <location>
        <begin position="205"/>
        <end position="224"/>
    </location>
</feature>
<dbReference type="RefSeq" id="XP_033389019.1">
    <property type="nucleotide sequence ID" value="XM_033534498.1"/>
</dbReference>
<feature type="region of interest" description="Disordered" evidence="1">
    <location>
        <begin position="148"/>
        <end position="277"/>
    </location>
</feature>
<feature type="compositionally biased region" description="Polar residues" evidence="1">
    <location>
        <begin position="377"/>
        <end position="404"/>
    </location>
</feature>
<gene>
    <name evidence="2" type="ORF">BU24DRAFT_6490</name>
</gene>
<evidence type="ECO:0000256" key="1">
    <source>
        <dbReference type="SAM" id="MobiDB-lite"/>
    </source>
</evidence>
<protein>
    <submittedName>
        <fullName evidence="2">Uncharacterized protein</fullName>
    </submittedName>
</protein>
<feature type="compositionally biased region" description="Polar residues" evidence="1">
    <location>
        <begin position="184"/>
        <end position="193"/>
    </location>
</feature>
<dbReference type="OrthoDB" id="4120989at2759"/>
<dbReference type="AlphaFoldDB" id="A0A6A5Y7A3"/>
<dbReference type="Proteomes" id="UP000799778">
    <property type="component" value="Unassembled WGS sequence"/>
</dbReference>
<feature type="compositionally biased region" description="Basic and acidic residues" evidence="1">
    <location>
        <begin position="93"/>
        <end position="106"/>
    </location>
</feature>
<name>A0A6A5Y7A3_9PLEO</name>
<evidence type="ECO:0000313" key="3">
    <source>
        <dbReference type="Proteomes" id="UP000799778"/>
    </source>
</evidence>
<dbReference type="EMBL" id="ML978066">
    <property type="protein sequence ID" value="KAF2020680.1"/>
    <property type="molecule type" value="Genomic_DNA"/>
</dbReference>
<feature type="compositionally biased region" description="Polar residues" evidence="1">
    <location>
        <begin position="107"/>
        <end position="117"/>
    </location>
</feature>
<sequence length="506" mass="56324">MDSTSRLYERLGQIPQDPSDPESLEDLIVCAFGAFERYYVCWKTRGGEFRQDGYDLPIQLQQWLYPEDGTTRDFPSLQVVFGRGNEYFASDKNGKMEYKEPPEAAKKSSTSINSSTLGDVEKPMPLRRSRTISYVRPLSISESITRPFDYDTAGMDTPTGTRDSSNKRTSSATSSASSSRPPSQVFSRPTSDPISRPYSPSLADTNSTQASSRRSSYISLSTPSATNTSFSSRPRAESSPTTTMAAIETASPKDYTPTTITTTTSDPSFPSSLSSQSRLVRRARPLSISFNPSPFPKIVEGKRLSAARSTADGGQPQDQKQDKDHIPCHCDSCITHRKSPNNNESDFNDQTTAMNVRKVAYASTGTQTDPEPPRRYVNTSVSTASFSGSPSLWNDDSNSTNHSNAPPYYDEDNYSDMSTLHPQPPPPNPVFMGRMFDYFSRPGYQLGDSLVSSYEYHPEPEYQQEPVIYYNEEDVIEYQRRDENDWTTMTMIDGSGQQGKGGYVES</sequence>
<feature type="region of interest" description="Disordered" evidence="1">
    <location>
        <begin position="303"/>
        <end position="324"/>
    </location>
</feature>
<accession>A0A6A5Y7A3</accession>
<feature type="region of interest" description="Disordered" evidence="1">
    <location>
        <begin position="93"/>
        <end position="124"/>
    </location>
</feature>
<organism evidence="2 3">
    <name type="scientific">Aaosphaeria arxii CBS 175.79</name>
    <dbReference type="NCBI Taxonomy" id="1450172"/>
    <lineage>
        <taxon>Eukaryota</taxon>
        <taxon>Fungi</taxon>
        <taxon>Dikarya</taxon>
        <taxon>Ascomycota</taxon>
        <taxon>Pezizomycotina</taxon>
        <taxon>Dothideomycetes</taxon>
        <taxon>Pleosporomycetidae</taxon>
        <taxon>Pleosporales</taxon>
        <taxon>Pleosporales incertae sedis</taxon>
        <taxon>Aaosphaeria</taxon>
    </lineage>
</organism>